<dbReference type="Proteomes" id="UP000824178">
    <property type="component" value="Unassembled WGS sequence"/>
</dbReference>
<keyword evidence="2" id="KW-0238">DNA-binding</keyword>
<evidence type="ECO:0000313" key="6">
    <source>
        <dbReference type="Proteomes" id="UP000824178"/>
    </source>
</evidence>
<keyword evidence="1" id="KW-0805">Transcription regulation</keyword>
<evidence type="ECO:0000313" key="5">
    <source>
        <dbReference type="EMBL" id="MBU3818854.1"/>
    </source>
</evidence>
<dbReference type="PROSITE" id="PS00894">
    <property type="entry name" value="HTH_DEOR_1"/>
    <property type="match status" value="1"/>
</dbReference>
<protein>
    <submittedName>
        <fullName evidence="5">Sporulation transcriptional regulator SpoIIID</fullName>
    </submittedName>
</protein>
<name>A0A9E2KJA9_9FIRM</name>
<organism evidence="5 6">
    <name type="scientific">Candidatus Faecalibacterium intestinavium</name>
    <dbReference type="NCBI Taxonomy" id="2838580"/>
    <lineage>
        <taxon>Bacteria</taxon>
        <taxon>Bacillati</taxon>
        <taxon>Bacillota</taxon>
        <taxon>Clostridia</taxon>
        <taxon>Eubacteriales</taxon>
        <taxon>Oscillospiraceae</taxon>
        <taxon>Faecalibacterium</taxon>
    </lineage>
</organism>
<feature type="region of interest" description="Disordered" evidence="4">
    <location>
        <begin position="64"/>
        <end position="85"/>
    </location>
</feature>
<evidence type="ECO:0000256" key="2">
    <source>
        <dbReference type="ARBA" id="ARBA00023125"/>
    </source>
</evidence>
<evidence type="ECO:0000256" key="1">
    <source>
        <dbReference type="ARBA" id="ARBA00023015"/>
    </source>
</evidence>
<reference evidence="5" key="2">
    <citation type="submission" date="2021-04" db="EMBL/GenBank/DDBJ databases">
        <authorList>
            <person name="Gilroy R."/>
        </authorList>
    </citation>
    <scope>NUCLEOTIDE SEQUENCE</scope>
    <source>
        <strain evidence="5">742</strain>
    </source>
</reference>
<dbReference type="GO" id="GO:0003677">
    <property type="term" value="F:DNA binding"/>
    <property type="evidence" value="ECO:0007669"/>
    <property type="project" value="UniProtKB-KW"/>
</dbReference>
<keyword evidence="3" id="KW-0804">Transcription</keyword>
<dbReference type="InterPro" id="IPR018356">
    <property type="entry name" value="Tscrpt_reg_HTH_DeoR_CS"/>
</dbReference>
<gene>
    <name evidence="5" type="ORF">H9864_00480</name>
</gene>
<proteinExistence type="predicted"/>
<reference evidence="5" key="1">
    <citation type="journal article" date="2021" name="PeerJ">
        <title>Extensive microbial diversity within the chicken gut microbiome revealed by metagenomics and culture.</title>
        <authorList>
            <person name="Gilroy R."/>
            <person name="Ravi A."/>
            <person name="Getino M."/>
            <person name="Pursley I."/>
            <person name="Horton D.L."/>
            <person name="Alikhan N.F."/>
            <person name="Baker D."/>
            <person name="Gharbi K."/>
            <person name="Hall N."/>
            <person name="Watson M."/>
            <person name="Adriaenssens E.M."/>
            <person name="Foster-Nyarko E."/>
            <person name="Jarju S."/>
            <person name="Secka A."/>
            <person name="Antonio M."/>
            <person name="Oren A."/>
            <person name="Chaudhuri R.R."/>
            <person name="La Ragione R."/>
            <person name="Hildebrand F."/>
            <person name="Pallen M.J."/>
        </authorList>
    </citation>
    <scope>NUCLEOTIDE SEQUENCE</scope>
    <source>
        <strain evidence="5">742</strain>
    </source>
</reference>
<comment type="caution">
    <text evidence="5">The sequence shown here is derived from an EMBL/GenBank/DDBJ whole genome shotgun (WGS) entry which is preliminary data.</text>
</comment>
<dbReference type="GO" id="GO:0003700">
    <property type="term" value="F:DNA-binding transcription factor activity"/>
    <property type="evidence" value="ECO:0007669"/>
    <property type="project" value="InterPro"/>
</dbReference>
<evidence type="ECO:0000256" key="4">
    <source>
        <dbReference type="SAM" id="MobiDB-lite"/>
    </source>
</evidence>
<sequence>MKGDPEQRAILLGEYIAQHGATVRAAAAAFGFSKSTVHKDVSTRLRTLSPALFAQVKAVLAKNKAERHLRGGAATRQKYSHPPPP</sequence>
<accession>A0A9E2KJA9</accession>
<dbReference type="AlphaFoldDB" id="A0A9E2KJA9"/>
<dbReference type="Pfam" id="PF12116">
    <property type="entry name" value="SpoIIID"/>
    <property type="match status" value="1"/>
</dbReference>
<evidence type="ECO:0000256" key="3">
    <source>
        <dbReference type="ARBA" id="ARBA00023163"/>
    </source>
</evidence>
<dbReference type="InterPro" id="IPR014208">
    <property type="entry name" value="Spore_III_D"/>
</dbReference>
<dbReference type="EMBL" id="JAHLFH010000010">
    <property type="protein sequence ID" value="MBU3818854.1"/>
    <property type="molecule type" value="Genomic_DNA"/>
</dbReference>